<name>A0A7J6HVP0_CANSA</name>
<dbReference type="GO" id="GO:0005886">
    <property type="term" value="C:plasma membrane"/>
    <property type="evidence" value="ECO:0007669"/>
    <property type="project" value="UniProtKB-SubCell"/>
</dbReference>
<dbReference type="PROSITE" id="PS00587">
    <property type="entry name" value="GLYCOSYL_HYDROL_F17"/>
    <property type="match status" value="1"/>
</dbReference>
<evidence type="ECO:0000256" key="7">
    <source>
        <dbReference type="ARBA" id="ARBA00022729"/>
    </source>
</evidence>
<dbReference type="GO" id="GO:0000062">
    <property type="term" value="F:fatty-acyl-CoA binding"/>
    <property type="evidence" value="ECO:0007669"/>
    <property type="project" value="InterPro"/>
</dbReference>
<comment type="similarity">
    <text evidence="4 15">Belongs to the glycosyl hydrolase 17 family.</text>
</comment>
<dbReference type="PANTHER" id="PTHR32227">
    <property type="entry name" value="GLUCAN ENDO-1,3-BETA-GLUCOSIDASE BG1-RELATED-RELATED"/>
    <property type="match status" value="1"/>
</dbReference>
<keyword evidence="7 18" id="KW-0732">Signal</keyword>
<keyword evidence="6" id="KW-0325">Glycoprotein</keyword>
<dbReference type="Pfam" id="PF00887">
    <property type="entry name" value="ACBP"/>
    <property type="match status" value="1"/>
</dbReference>
<evidence type="ECO:0000256" key="2">
    <source>
        <dbReference type="ARBA" id="ARBA00004609"/>
    </source>
</evidence>
<dbReference type="Gene3D" id="1.20.58.1040">
    <property type="match status" value="1"/>
</dbReference>
<evidence type="ECO:0000256" key="10">
    <source>
        <dbReference type="ARBA" id="ARBA00023121"/>
    </source>
</evidence>
<gene>
    <name evidence="20" type="ORF">G4B88_023639</name>
</gene>
<dbReference type="InterPro" id="IPR014352">
    <property type="entry name" value="FERM/acyl-CoA-bd_prot_sf"/>
</dbReference>
<evidence type="ECO:0000256" key="9">
    <source>
        <dbReference type="ARBA" id="ARBA00022821"/>
    </source>
</evidence>
<dbReference type="Pfam" id="PF00332">
    <property type="entry name" value="Glyco_hydro_17"/>
    <property type="match status" value="1"/>
</dbReference>
<evidence type="ECO:0000256" key="6">
    <source>
        <dbReference type="ARBA" id="ARBA00022622"/>
    </source>
</evidence>
<keyword evidence="6" id="KW-0336">GPI-anchor</keyword>
<keyword evidence="6" id="KW-0472">Membrane</keyword>
<evidence type="ECO:0000256" key="15">
    <source>
        <dbReference type="RuleBase" id="RU004335"/>
    </source>
</evidence>
<dbReference type="GO" id="GO:0006952">
    <property type="term" value="P:defense response"/>
    <property type="evidence" value="ECO:0007669"/>
    <property type="project" value="UniProtKB-KW"/>
</dbReference>
<keyword evidence="21" id="KW-1185">Reference proteome</keyword>
<dbReference type="FunFam" id="1.20.58.1040:FF:000003">
    <property type="entry name" value="glucan endo-1,3-beta-glucosidase 7"/>
    <property type="match status" value="1"/>
</dbReference>
<comment type="subcellular location">
    <subcellularLocation>
        <location evidence="2">Cell membrane</location>
        <topology evidence="2">Lipid-anchor</topology>
        <topology evidence="2">GPI-anchor</topology>
    </subcellularLocation>
</comment>
<feature type="compositionally biased region" description="Acidic residues" evidence="17">
    <location>
        <begin position="589"/>
        <end position="604"/>
    </location>
</feature>
<evidence type="ECO:0000256" key="12">
    <source>
        <dbReference type="ARBA" id="ARBA00023295"/>
    </source>
</evidence>
<reference evidence="20 21" key="1">
    <citation type="journal article" date="2020" name="bioRxiv">
        <title>Sequence and annotation of 42 cannabis genomes reveals extensive copy number variation in cannabinoid synthesis and pathogen resistance genes.</title>
        <authorList>
            <person name="Mckernan K.J."/>
            <person name="Helbert Y."/>
            <person name="Kane L.T."/>
            <person name="Ebling H."/>
            <person name="Zhang L."/>
            <person name="Liu B."/>
            <person name="Eaton Z."/>
            <person name="Mclaughlin S."/>
            <person name="Kingan S."/>
            <person name="Baybayan P."/>
            <person name="Concepcion G."/>
            <person name="Jordan M."/>
            <person name="Riva A."/>
            <person name="Barbazuk W."/>
            <person name="Harkins T."/>
        </authorList>
    </citation>
    <scope>NUCLEOTIDE SEQUENCE [LARGE SCALE GENOMIC DNA]</scope>
    <source>
        <strain evidence="21">cv. Jamaican Lion 4</strain>
        <tissue evidence="20">Leaf</tissue>
    </source>
</reference>
<dbReference type="SUPFAM" id="SSF47027">
    <property type="entry name" value="Acyl-CoA binding protein"/>
    <property type="match status" value="1"/>
</dbReference>
<feature type="domain" description="ACB" evidence="19">
    <location>
        <begin position="611"/>
        <end position="702"/>
    </location>
</feature>
<evidence type="ECO:0000256" key="11">
    <source>
        <dbReference type="ARBA" id="ARBA00023157"/>
    </source>
</evidence>
<dbReference type="GO" id="GO:0005975">
    <property type="term" value="P:carbohydrate metabolic process"/>
    <property type="evidence" value="ECO:0007669"/>
    <property type="project" value="InterPro"/>
</dbReference>
<evidence type="ECO:0000256" key="5">
    <source>
        <dbReference type="ARBA" id="ARBA00012780"/>
    </source>
</evidence>
<dbReference type="InterPro" id="IPR012946">
    <property type="entry name" value="X8"/>
</dbReference>
<keyword evidence="9" id="KW-0611">Plant defense</keyword>
<evidence type="ECO:0000256" key="4">
    <source>
        <dbReference type="ARBA" id="ARBA00008773"/>
    </source>
</evidence>
<dbReference type="AlphaFoldDB" id="A0A7J6HVP0"/>
<evidence type="ECO:0000256" key="14">
    <source>
        <dbReference type="ARBA" id="ARBA00033417"/>
    </source>
</evidence>
<feature type="compositionally biased region" description="Pro residues" evidence="17">
    <location>
        <begin position="368"/>
        <end position="391"/>
    </location>
</feature>
<feature type="compositionally biased region" description="Basic and acidic residues" evidence="17">
    <location>
        <begin position="544"/>
        <end position="553"/>
    </location>
</feature>
<dbReference type="SMART" id="SM00768">
    <property type="entry name" value="X8"/>
    <property type="match status" value="1"/>
</dbReference>
<dbReference type="GO" id="GO:0098552">
    <property type="term" value="C:side of membrane"/>
    <property type="evidence" value="ECO:0007669"/>
    <property type="project" value="UniProtKB-KW"/>
</dbReference>
<sequence length="830" mass="89744">METPLGFALLLLLTISSLHSVGVGGEGIGVNYGTVADDLPPPTQVAKFLVKSTIINKIRLFDTNPEIIKAFAHTGISLTITIPNDQIPHLTKLASAQQWLKTNLQPYLPATDIVRILMGNEVLATANKLLIASLVPAMETLHAALADAGLDRKIKVSTPHSLGILASSSPPSTGKFRQGYDIHVLKPLLDFLNSTDSPFMVNPYPFFGSSPLTIDYALFRVNAGVVDQNTELKYSNMLDAQLDAVYSAMKILGFPDLDIVIAETGWPSDGDLPQIGVDPATAAEYNGNLLRHVTSGSGTPLMPNRTFETYIFGLFNENLKPGPTCERNFGLFRPDFTPVYDIGILRPTVVVVDAAVARSSVPVGDRPYPGPSPSPSPGPGPNDGPVASPPPHAERRGRGKGWCLPKMAADSEALQKNIDYVCGLGLDCGPIQQGGPCFLPDSVRAHAAYAMNLYYQVMGTNGYACDFEKTGAISHVDPRFYFLSFNQETLTMADWQQLIQSIVIGLIFSYLLAKLISIVTSFKEENLTLTRSHTQDDQLLPESESGRETDGESVRPPAVGSGDLGGSHDVDSVIAEHGSVRNESVAGSDEFDDEDEDSDDDDWEGVESTELDEMFSAATAFVAAAAADRLSTKKVSNDVQLQLYGLYKIATEGPCSAPQPSAIKMTARAKWQAWQKLGAMPPEEAMQTYIDIVSALYPTWLAGASMKSRGGDTGGPSNDSRGPMGPVFSTFVYEEESANDFKMDAIHGFAREGEVDNLLKSIESGVPVNLKGLFLHHRLPTSFPSSLNVFFSHMDTHIISLILNQQAPQTCGTYLEFLVDFLAENLSAWT</sequence>
<evidence type="ECO:0000313" key="21">
    <source>
        <dbReference type="Proteomes" id="UP000583929"/>
    </source>
</evidence>
<evidence type="ECO:0000256" key="3">
    <source>
        <dbReference type="ARBA" id="ARBA00005567"/>
    </source>
</evidence>
<comment type="similarity">
    <text evidence="3">Belongs to the ACBP family.</text>
</comment>
<evidence type="ECO:0000256" key="18">
    <source>
        <dbReference type="SAM" id="SignalP"/>
    </source>
</evidence>
<proteinExistence type="inferred from homology"/>
<evidence type="ECO:0000313" key="20">
    <source>
        <dbReference type="EMBL" id="KAF4399045.1"/>
    </source>
</evidence>
<dbReference type="PRINTS" id="PR00689">
    <property type="entry name" value="ACOABINDINGP"/>
</dbReference>
<organism evidence="20 21">
    <name type="scientific">Cannabis sativa</name>
    <name type="common">Hemp</name>
    <name type="synonym">Marijuana</name>
    <dbReference type="NCBI Taxonomy" id="3483"/>
    <lineage>
        <taxon>Eukaryota</taxon>
        <taxon>Viridiplantae</taxon>
        <taxon>Streptophyta</taxon>
        <taxon>Embryophyta</taxon>
        <taxon>Tracheophyta</taxon>
        <taxon>Spermatophyta</taxon>
        <taxon>Magnoliopsida</taxon>
        <taxon>eudicotyledons</taxon>
        <taxon>Gunneridae</taxon>
        <taxon>Pentapetalae</taxon>
        <taxon>rosids</taxon>
        <taxon>fabids</taxon>
        <taxon>Rosales</taxon>
        <taxon>Cannabaceae</taxon>
        <taxon>Cannabis</taxon>
    </lineage>
</organism>
<dbReference type="InterPro" id="IPR000490">
    <property type="entry name" value="Glyco_hydro_17"/>
</dbReference>
<keyword evidence="12 16" id="KW-0326">Glycosidase</keyword>
<evidence type="ECO:0000256" key="17">
    <source>
        <dbReference type="SAM" id="MobiDB-lite"/>
    </source>
</evidence>
<keyword evidence="10" id="KW-0446">Lipid-binding</keyword>
<dbReference type="InterPro" id="IPR017853">
    <property type="entry name" value="GH"/>
</dbReference>
<dbReference type="Gene3D" id="1.20.80.10">
    <property type="match status" value="1"/>
</dbReference>
<accession>A0A7J6HVP0</accession>
<comment type="catalytic activity">
    <reaction evidence="1">
        <text>Hydrolysis of (1-&gt;3)-beta-D-glucosidic linkages in (1-&gt;3)-beta-D-glucans.</text>
        <dbReference type="EC" id="3.2.1.39"/>
    </reaction>
</comment>
<evidence type="ECO:0000256" key="8">
    <source>
        <dbReference type="ARBA" id="ARBA00022801"/>
    </source>
</evidence>
<dbReference type="SUPFAM" id="SSF51445">
    <property type="entry name" value="(Trans)glycosidases"/>
    <property type="match status" value="1"/>
</dbReference>
<comment type="caution">
    <text evidence="20">The sequence shown here is derived from an EMBL/GenBank/DDBJ whole genome shotgun (WGS) entry which is preliminary data.</text>
</comment>
<dbReference type="Pfam" id="PF07983">
    <property type="entry name" value="X8"/>
    <property type="match status" value="1"/>
</dbReference>
<dbReference type="Gene3D" id="3.20.20.80">
    <property type="entry name" value="Glycosidases"/>
    <property type="match status" value="1"/>
</dbReference>
<keyword evidence="11" id="KW-1015">Disulfide bond</keyword>
<evidence type="ECO:0000256" key="1">
    <source>
        <dbReference type="ARBA" id="ARBA00000382"/>
    </source>
</evidence>
<dbReference type="EC" id="3.2.1.39" evidence="5"/>
<feature type="signal peptide" evidence="18">
    <location>
        <begin position="1"/>
        <end position="20"/>
    </location>
</feature>
<keyword evidence="8 16" id="KW-0378">Hydrolase</keyword>
<keyword evidence="6" id="KW-0449">Lipoprotein</keyword>
<dbReference type="InterPro" id="IPR035984">
    <property type="entry name" value="Acyl-CoA-binding_sf"/>
</dbReference>
<feature type="chain" id="PRO_5029759264" description="glucan endo-1,3-beta-D-glucosidase" evidence="18">
    <location>
        <begin position="21"/>
        <end position="830"/>
    </location>
</feature>
<evidence type="ECO:0000256" key="16">
    <source>
        <dbReference type="RuleBase" id="RU004336"/>
    </source>
</evidence>
<feature type="region of interest" description="Disordered" evidence="17">
    <location>
        <begin position="533"/>
        <end position="604"/>
    </location>
</feature>
<dbReference type="EMBL" id="JAATIQ010000022">
    <property type="protein sequence ID" value="KAF4399045.1"/>
    <property type="molecule type" value="Genomic_DNA"/>
</dbReference>
<dbReference type="PROSITE" id="PS51228">
    <property type="entry name" value="ACB_2"/>
    <property type="match status" value="1"/>
</dbReference>
<dbReference type="GO" id="GO:0042973">
    <property type="term" value="F:glucan endo-1,3-beta-D-glucosidase activity"/>
    <property type="evidence" value="ECO:0007669"/>
    <property type="project" value="UniProtKB-EC"/>
</dbReference>
<evidence type="ECO:0000256" key="13">
    <source>
        <dbReference type="ARBA" id="ARBA00033335"/>
    </source>
</evidence>
<dbReference type="InterPro" id="IPR000582">
    <property type="entry name" value="Acyl-CoA-binding_protein"/>
</dbReference>
<dbReference type="Proteomes" id="UP000583929">
    <property type="component" value="Unassembled WGS sequence"/>
</dbReference>
<dbReference type="InterPro" id="IPR044965">
    <property type="entry name" value="Glyco_hydro_17_plant"/>
</dbReference>
<dbReference type="FunFam" id="3.20.20.80:FF:000002">
    <property type="entry name" value="Glucan endo-1,3-beta-glucosidase 3"/>
    <property type="match status" value="1"/>
</dbReference>
<protein>
    <recommendedName>
        <fullName evidence="5">glucan endo-1,3-beta-D-glucosidase</fullName>
        <ecNumber evidence="5">3.2.1.39</ecNumber>
    </recommendedName>
    <alternativeName>
        <fullName evidence="13">(1-&gt;3)-beta-glucan endohydrolase</fullName>
    </alternativeName>
    <alternativeName>
        <fullName evidence="14">Beta-1,3-endoglucanase</fullName>
    </alternativeName>
</protein>
<feature type="region of interest" description="Disordered" evidence="17">
    <location>
        <begin position="361"/>
        <end position="399"/>
    </location>
</feature>
<evidence type="ECO:0000259" key="19">
    <source>
        <dbReference type="PROSITE" id="PS51228"/>
    </source>
</evidence>